<dbReference type="EMBL" id="JASCZI010060587">
    <property type="protein sequence ID" value="MED6134298.1"/>
    <property type="molecule type" value="Genomic_DNA"/>
</dbReference>
<protein>
    <submittedName>
        <fullName evidence="2">Uncharacterized protein</fullName>
    </submittedName>
</protein>
<gene>
    <name evidence="2" type="ORF">PIB30_035765</name>
</gene>
<reference evidence="2 3" key="1">
    <citation type="journal article" date="2023" name="Plants (Basel)">
        <title>Bridging the Gap: Combining Genomics and Transcriptomics Approaches to Understand Stylosanthes scabra, an Orphan Legume from the Brazilian Caatinga.</title>
        <authorList>
            <person name="Ferreira-Neto J.R.C."/>
            <person name="da Silva M.D."/>
            <person name="Binneck E."/>
            <person name="de Melo N.F."/>
            <person name="da Silva R.H."/>
            <person name="de Melo A.L.T.M."/>
            <person name="Pandolfi V."/>
            <person name="Bustamante F.O."/>
            <person name="Brasileiro-Vidal A.C."/>
            <person name="Benko-Iseppon A.M."/>
        </authorList>
    </citation>
    <scope>NUCLEOTIDE SEQUENCE [LARGE SCALE GENOMIC DNA]</scope>
    <source>
        <tissue evidence="2">Leaves</tissue>
    </source>
</reference>
<feature type="compositionally biased region" description="Low complexity" evidence="1">
    <location>
        <begin position="145"/>
        <end position="154"/>
    </location>
</feature>
<keyword evidence="3" id="KW-1185">Reference proteome</keyword>
<accession>A0ABU6SE71</accession>
<evidence type="ECO:0000256" key="1">
    <source>
        <dbReference type="SAM" id="MobiDB-lite"/>
    </source>
</evidence>
<dbReference type="Proteomes" id="UP001341840">
    <property type="component" value="Unassembled WGS sequence"/>
</dbReference>
<sequence>MGDLSKSTLKYVDYWGAVGCDGINKWWKCVGKVKSHTFQNIATVKEVASSRSLENMMRGIYASSPAATREVVGFNGAIYQRYPTWETGVDAWNAYHGHEPDAAADHDGNNAGEVGNEETAHAGNEIGLGVEEPAEEAVNREAEVARASSSSHSRGGTDTEVNGPGGDVGELPRVMGAIEALEGRVSQLEVDKWELLLQLAETVQQMAMLMAPKEPMK</sequence>
<comment type="caution">
    <text evidence="2">The sequence shown here is derived from an EMBL/GenBank/DDBJ whole genome shotgun (WGS) entry which is preliminary data.</text>
</comment>
<organism evidence="2 3">
    <name type="scientific">Stylosanthes scabra</name>
    <dbReference type="NCBI Taxonomy" id="79078"/>
    <lineage>
        <taxon>Eukaryota</taxon>
        <taxon>Viridiplantae</taxon>
        <taxon>Streptophyta</taxon>
        <taxon>Embryophyta</taxon>
        <taxon>Tracheophyta</taxon>
        <taxon>Spermatophyta</taxon>
        <taxon>Magnoliopsida</taxon>
        <taxon>eudicotyledons</taxon>
        <taxon>Gunneridae</taxon>
        <taxon>Pentapetalae</taxon>
        <taxon>rosids</taxon>
        <taxon>fabids</taxon>
        <taxon>Fabales</taxon>
        <taxon>Fabaceae</taxon>
        <taxon>Papilionoideae</taxon>
        <taxon>50 kb inversion clade</taxon>
        <taxon>dalbergioids sensu lato</taxon>
        <taxon>Dalbergieae</taxon>
        <taxon>Pterocarpus clade</taxon>
        <taxon>Stylosanthes</taxon>
    </lineage>
</organism>
<evidence type="ECO:0000313" key="3">
    <source>
        <dbReference type="Proteomes" id="UP001341840"/>
    </source>
</evidence>
<proteinExistence type="predicted"/>
<name>A0ABU6SE71_9FABA</name>
<feature type="region of interest" description="Disordered" evidence="1">
    <location>
        <begin position="134"/>
        <end position="170"/>
    </location>
</feature>
<evidence type="ECO:0000313" key="2">
    <source>
        <dbReference type="EMBL" id="MED6134298.1"/>
    </source>
</evidence>